<dbReference type="InterPro" id="IPR019593">
    <property type="entry name" value="Spore_coat_protein_Z/Y"/>
</dbReference>
<comment type="caution">
    <text evidence="1">The sequence shown here is derived from an EMBL/GenBank/DDBJ whole genome shotgun (WGS) entry which is preliminary data.</text>
</comment>
<gene>
    <name evidence="1" type="ORF">JOD17_003907</name>
</gene>
<protein>
    <recommendedName>
        <fullName evidence="3">Spore coat protein</fullName>
    </recommendedName>
</protein>
<evidence type="ECO:0000313" key="1">
    <source>
        <dbReference type="EMBL" id="MBM7634781.1"/>
    </source>
</evidence>
<evidence type="ECO:0008006" key="3">
    <source>
        <dbReference type="Google" id="ProtNLM"/>
    </source>
</evidence>
<name>A0ABS2PHH4_9BACL</name>
<keyword evidence="2" id="KW-1185">Reference proteome</keyword>
<evidence type="ECO:0000313" key="2">
    <source>
        <dbReference type="Proteomes" id="UP000741863"/>
    </source>
</evidence>
<sequence length="165" mass="18751">MGCHSGNKKHEPKIPCLDQHQHQHRCGCGCSCVCKEVEWILKHQTDGCSQSCYCLSLKNEGNYGTIPVLFKTFHNHLLYAFGKDRFGESFVTVYFRVKDIDDEGCVTLELLRPSTPIVVPESATQIPIQSVNVDQVQLQRTWQYAVVDCHALCQVQCLDPNLVRR</sequence>
<accession>A0ABS2PHH4</accession>
<dbReference type="RefSeq" id="WP_204699550.1">
    <property type="nucleotide sequence ID" value="NZ_JAFBEC010000017.1"/>
</dbReference>
<dbReference type="EMBL" id="JAFBEC010000017">
    <property type="protein sequence ID" value="MBM7634781.1"/>
    <property type="molecule type" value="Genomic_DNA"/>
</dbReference>
<organism evidence="1 2">
    <name type="scientific">Geomicrobium sediminis</name>
    <dbReference type="NCBI Taxonomy" id="1347788"/>
    <lineage>
        <taxon>Bacteria</taxon>
        <taxon>Bacillati</taxon>
        <taxon>Bacillota</taxon>
        <taxon>Bacilli</taxon>
        <taxon>Bacillales</taxon>
        <taxon>Geomicrobium</taxon>
    </lineage>
</organism>
<proteinExistence type="predicted"/>
<reference evidence="1 2" key="1">
    <citation type="submission" date="2021-01" db="EMBL/GenBank/DDBJ databases">
        <title>Genomic Encyclopedia of Type Strains, Phase IV (KMG-IV): sequencing the most valuable type-strain genomes for metagenomic binning, comparative biology and taxonomic classification.</title>
        <authorList>
            <person name="Goeker M."/>
        </authorList>
    </citation>
    <scope>NUCLEOTIDE SEQUENCE [LARGE SCALE GENOMIC DNA]</scope>
    <source>
        <strain evidence="1 2">DSM 25540</strain>
    </source>
</reference>
<dbReference type="Pfam" id="PF10612">
    <property type="entry name" value="Spore-coat_CotZ"/>
    <property type="match status" value="1"/>
</dbReference>
<dbReference type="Proteomes" id="UP000741863">
    <property type="component" value="Unassembled WGS sequence"/>
</dbReference>